<keyword evidence="2" id="KW-1133">Transmembrane helix</keyword>
<keyword evidence="2" id="KW-0812">Transmembrane</keyword>
<keyword evidence="3" id="KW-1185">Reference proteome</keyword>
<feature type="transmembrane region" description="Helical" evidence="2">
    <location>
        <begin position="135"/>
        <end position="162"/>
    </location>
</feature>
<accession>A0A7I4YBC2</accession>
<proteinExistence type="predicted"/>
<dbReference type="OMA" id="CSVDHPC"/>
<dbReference type="WBParaSite" id="HCON_00067830-00002">
    <property type="protein sequence ID" value="HCON_00067830-00002"/>
    <property type="gene ID" value="HCON_00067830"/>
</dbReference>
<dbReference type="AlphaFoldDB" id="A0A7I4YBC2"/>
<dbReference type="OrthoDB" id="5830733at2759"/>
<evidence type="ECO:0000313" key="3">
    <source>
        <dbReference type="Proteomes" id="UP000025227"/>
    </source>
</evidence>
<feature type="transmembrane region" description="Helical" evidence="2">
    <location>
        <begin position="110"/>
        <end position="128"/>
    </location>
</feature>
<organism evidence="3 4">
    <name type="scientific">Haemonchus contortus</name>
    <name type="common">Barber pole worm</name>
    <dbReference type="NCBI Taxonomy" id="6289"/>
    <lineage>
        <taxon>Eukaryota</taxon>
        <taxon>Metazoa</taxon>
        <taxon>Ecdysozoa</taxon>
        <taxon>Nematoda</taxon>
        <taxon>Chromadorea</taxon>
        <taxon>Rhabditida</taxon>
        <taxon>Rhabditina</taxon>
        <taxon>Rhabditomorpha</taxon>
        <taxon>Strongyloidea</taxon>
        <taxon>Trichostrongylidae</taxon>
        <taxon>Haemonchus</taxon>
    </lineage>
</organism>
<protein>
    <submittedName>
        <fullName evidence="4">CASP-like protein</fullName>
    </submittedName>
</protein>
<evidence type="ECO:0000256" key="2">
    <source>
        <dbReference type="SAM" id="Phobius"/>
    </source>
</evidence>
<feature type="transmembrane region" description="Helical" evidence="2">
    <location>
        <begin position="186"/>
        <end position="206"/>
    </location>
</feature>
<dbReference type="Proteomes" id="UP000025227">
    <property type="component" value="Unplaced"/>
</dbReference>
<name>A0A7I4YBC2_HAECO</name>
<evidence type="ECO:0000313" key="4">
    <source>
        <dbReference type="WBParaSite" id="HCON_00067830-00002"/>
    </source>
</evidence>
<reference evidence="4" key="1">
    <citation type="submission" date="2020-12" db="UniProtKB">
        <authorList>
            <consortium name="WormBaseParasite"/>
        </authorList>
    </citation>
    <scope>IDENTIFICATION</scope>
    <source>
        <strain evidence="4">MHco3</strain>
    </source>
</reference>
<feature type="transmembrane region" description="Helical" evidence="2">
    <location>
        <begin position="81"/>
        <end position="104"/>
    </location>
</feature>
<keyword evidence="2" id="KW-0472">Membrane</keyword>
<sequence>MKTRPDEATGPNVVEAQRMEAARNEPLPSQKCFKDTLPSCVTAVNMDRSSEDSIGSKDGKNDSLSRETQCREEAEMRGFKAFLITIKAFDVIVMVTVTLIVYLIESVALYPFSVFSVIEVMAFAVAIVHTRRPSLGVVLIYVSLEIGKALAAMTMAIVTVLYDRDKDCAVSECSTFNFSPVERFRFFWFLTSKAALGMFLCLVAMAHSPQLRDYNAEDDTVPLNF</sequence>
<evidence type="ECO:0000256" key="1">
    <source>
        <dbReference type="SAM" id="MobiDB-lite"/>
    </source>
</evidence>
<feature type="region of interest" description="Disordered" evidence="1">
    <location>
        <begin position="48"/>
        <end position="67"/>
    </location>
</feature>